<sequence>MKESGAPIRPFPASGGDCAAILEAIDWDAHPLGEPANWPVELKTVVRTCLTSKFASMVHWDDALFTFYNDAYATAMVASPSAEPLIFSSRSSSPSPAAS</sequence>
<dbReference type="EMBL" id="QBKN01000033">
    <property type="protein sequence ID" value="PTX41029.1"/>
    <property type="molecule type" value="Genomic_DNA"/>
</dbReference>
<dbReference type="Proteomes" id="UP000244069">
    <property type="component" value="Unassembled WGS sequence"/>
</dbReference>
<name>A0A2T6AB51_9RHOB</name>
<gene>
    <name evidence="1" type="ORF">C8N44_1332</name>
</gene>
<protein>
    <submittedName>
        <fullName evidence="1">Uncharacterized protein</fullName>
    </submittedName>
</protein>
<comment type="caution">
    <text evidence="1">The sequence shown here is derived from an EMBL/GenBank/DDBJ whole genome shotgun (WGS) entry which is preliminary data.</text>
</comment>
<evidence type="ECO:0000313" key="2">
    <source>
        <dbReference type="Proteomes" id="UP000244069"/>
    </source>
</evidence>
<reference evidence="1 2" key="1">
    <citation type="submission" date="2018-04" db="EMBL/GenBank/DDBJ databases">
        <title>Genomic Encyclopedia of Archaeal and Bacterial Type Strains, Phase II (KMG-II): from individual species to whole genera.</title>
        <authorList>
            <person name="Goeker M."/>
        </authorList>
    </citation>
    <scope>NUCLEOTIDE SEQUENCE [LARGE SCALE GENOMIC DNA]</scope>
    <source>
        <strain evidence="1 2">DSM 29329</strain>
    </source>
</reference>
<evidence type="ECO:0000313" key="1">
    <source>
        <dbReference type="EMBL" id="PTX41029.1"/>
    </source>
</evidence>
<keyword evidence="2" id="KW-1185">Reference proteome</keyword>
<dbReference type="AlphaFoldDB" id="A0A2T6AB51"/>
<accession>A0A2T6AB51</accession>
<organism evidence="1 2">
    <name type="scientific">Allosediminivita pacifica</name>
    <dbReference type="NCBI Taxonomy" id="1267769"/>
    <lineage>
        <taxon>Bacteria</taxon>
        <taxon>Pseudomonadati</taxon>
        <taxon>Pseudomonadota</taxon>
        <taxon>Alphaproteobacteria</taxon>
        <taxon>Rhodobacterales</taxon>
        <taxon>Paracoccaceae</taxon>
        <taxon>Allosediminivita</taxon>
    </lineage>
</organism>
<proteinExistence type="predicted"/>
<dbReference type="RefSeq" id="WP_244641143.1">
    <property type="nucleotide sequence ID" value="NZ_BMEZ01000032.1"/>
</dbReference>